<keyword evidence="1" id="KW-0547">Nucleotide-binding</keyword>
<dbReference type="OrthoDB" id="1700726at2759"/>
<name>A0A8H8DD25_9ASCO</name>
<dbReference type="GO" id="GO:0016020">
    <property type="term" value="C:membrane"/>
    <property type="evidence" value="ECO:0007669"/>
    <property type="project" value="TreeGrafter"/>
</dbReference>
<sequence>MASLFQENSENIWKTFLDGFPLDINLAGNALPLPGTEEPGFSPIYRNAYSQKELMTVPYPGLTTLYKTFELSVANNGHKRAFGHRVKNADGTFGKYVWQDYKTIQKRRNNLGSGLFFVLQNNPYKTDSEAHQKLKYDPLSDDSFVLTIFSHNRPEWVLADLTTAAYSMTNTALYDTLGPDTSRYILSLTESPVVLCSKEKIKRLVELKEQNPEELSNLICIVSMDDLTTEDASLENYCHDHKISLFDYNQVEKLGENNPLAPIPPKPDTNFTITFTSGTTGAHPKGVLLTHRNAVAGVTFLLSAITLPKVDAVLYSFLPLAHIFERQSMHFSTALGAAIGFPQGPSPLTLLDDIKVLEPNLLALVPRVLTKLEAGIKAQTVNNDEKPILKSLFTKAINAKLALQTDPANENTNPPHLLYDRVLGMLRKKMGMKNLMCFMSGSAPISPETTKFLRASLNCGGGQGYGMSETFSGIMASSIYETEASSCGPVCVTSEVKTRDLPAMGYTSADEGGPRGELLVRGPQVFQGYYKNPEETAKSFDEDGWFYTGDVARIDAKTGRTYIIDRVKNFFKLAQGEYVTPERIENTYLSCFPYISQMFVHGDSLRTYLVGVVGLDPVAITQYIKNRHHETIDDPADLIRFFQDPKRKRELLIDMNASLGNKLQGFEKVHNIEVAVEPLSVEKNLITPTMKIKRAVCTKYFRETLDKLYEEGSLIKNDKL</sequence>
<dbReference type="GO" id="GO:0005783">
    <property type="term" value="C:endoplasmic reticulum"/>
    <property type="evidence" value="ECO:0007669"/>
    <property type="project" value="TreeGrafter"/>
</dbReference>
<keyword evidence="5" id="KW-1185">Reference proteome</keyword>
<dbReference type="GO" id="GO:0005524">
    <property type="term" value="F:ATP binding"/>
    <property type="evidence" value="ECO:0007669"/>
    <property type="project" value="UniProtKB-KW"/>
</dbReference>
<protein>
    <recommendedName>
        <fullName evidence="3">AMP-dependent synthetase/ligase domain-containing protein</fullName>
    </recommendedName>
</protein>
<accession>A0A8H8DD25</accession>
<feature type="domain" description="AMP-dependent synthetase/ligase" evidence="3">
    <location>
        <begin position="147"/>
        <end position="530"/>
    </location>
</feature>
<dbReference type="RefSeq" id="XP_067550530.1">
    <property type="nucleotide sequence ID" value="XM_067694176.1"/>
</dbReference>
<evidence type="ECO:0000313" key="5">
    <source>
        <dbReference type="Proteomes" id="UP000669133"/>
    </source>
</evidence>
<reference evidence="4 5" key="1">
    <citation type="submission" date="2020-12" db="EMBL/GenBank/DDBJ databases">
        <title>Effect of drift, selection, and recombination on the evolution of hybrid genomes in Candida yeast pathogens.</title>
        <authorList>
            <person name="Mixao V."/>
            <person name="Ksiezopolska E."/>
            <person name="Saus E."/>
            <person name="Boekhout T."/>
            <person name="Gacser A."/>
            <person name="Gabaldon T."/>
        </authorList>
    </citation>
    <scope>NUCLEOTIDE SEQUENCE [LARGE SCALE GENOMIC DNA]</scope>
    <source>
        <strain evidence="4 5">BP57</strain>
    </source>
</reference>
<dbReference type="Pfam" id="PF00501">
    <property type="entry name" value="AMP-binding"/>
    <property type="match status" value="1"/>
</dbReference>
<comment type="caution">
    <text evidence="4">The sequence shown here is derived from an EMBL/GenBank/DDBJ whole genome shotgun (WGS) entry which is preliminary data.</text>
</comment>
<proteinExistence type="predicted"/>
<evidence type="ECO:0000313" key="4">
    <source>
        <dbReference type="EMBL" id="KAG5421414.1"/>
    </source>
</evidence>
<gene>
    <name evidence="4" type="ORF">I9W82_000504</name>
</gene>
<dbReference type="InterPro" id="IPR000873">
    <property type="entry name" value="AMP-dep_synth/lig_dom"/>
</dbReference>
<dbReference type="InterPro" id="IPR042099">
    <property type="entry name" value="ANL_N_sf"/>
</dbReference>
<dbReference type="EMBL" id="JAEOAQ010000001">
    <property type="protein sequence ID" value="KAG5421414.1"/>
    <property type="molecule type" value="Genomic_DNA"/>
</dbReference>
<keyword evidence="2" id="KW-0067">ATP-binding</keyword>
<dbReference type="GeneID" id="93649133"/>
<evidence type="ECO:0000256" key="2">
    <source>
        <dbReference type="ARBA" id="ARBA00022840"/>
    </source>
</evidence>
<dbReference type="PANTHER" id="PTHR43272:SF33">
    <property type="entry name" value="AMP-BINDING DOMAIN-CONTAINING PROTEIN-RELATED"/>
    <property type="match status" value="1"/>
</dbReference>
<dbReference type="Proteomes" id="UP000669133">
    <property type="component" value="Unassembled WGS sequence"/>
</dbReference>
<organism evidence="4 5">
    <name type="scientific">Candida metapsilosis</name>
    <dbReference type="NCBI Taxonomy" id="273372"/>
    <lineage>
        <taxon>Eukaryota</taxon>
        <taxon>Fungi</taxon>
        <taxon>Dikarya</taxon>
        <taxon>Ascomycota</taxon>
        <taxon>Saccharomycotina</taxon>
        <taxon>Pichiomycetes</taxon>
        <taxon>Debaryomycetaceae</taxon>
        <taxon>Candida/Lodderomyces clade</taxon>
        <taxon>Candida</taxon>
    </lineage>
</organism>
<dbReference type="AlphaFoldDB" id="A0A8H8DD25"/>
<dbReference type="GO" id="GO:0004467">
    <property type="term" value="F:long-chain fatty acid-CoA ligase activity"/>
    <property type="evidence" value="ECO:0007669"/>
    <property type="project" value="TreeGrafter"/>
</dbReference>
<dbReference type="Gene3D" id="3.40.50.12780">
    <property type="entry name" value="N-terminal domain of ligase-like"/>
    <property type="match status" value="1"/>
</dbReference>
<evidence type="ECO:0000256" key="1">
    <source>
        <dbReference type="ARBA" id="ARBA00022741"/>
    </source>
</evidence>
<dbReference type="PANTHER" id="PTHR43272">
    <property type="entry name" value="LONG-CHAIN-FATTY-ACID--COA LIGASE"/>
    <property type="match status" value="1"/>
</dbReference>
<evidence type="ECO:0000259" key="3">
    <source>
        <dbReference type="Pfam" id="PF00501"/>
    </source>
</evidence>
<dbReference type="SUPFAM" id="SSF56801">
    <property type="entry name" value="Acetyl-CoA synthetase-like"/>
    <property type="match status" value="1"/>
</dbReference>